<feature type="compositionally biased region" description="Basic and acidic residues" evidence="2">
    <location>
        <begin position="151"/>
        <end position="164"/>
    </location>
</feature>
<proteinExistence type="predicted"/>
<sequence length="720" mass="77688">MVDKQASVDHPGAGNASGGVGVEQRGRGFRPKDKFDETGGRLFSEEEEGEDFPAPGWVPPPEVNRAVRSPVARRPTGNSGLNRTDGKQGYKKGQDMHMNQFKPDDGRIPSEQNDTQGAGDDYDPKRVTANAGAATNTGSTTNPGPYYNDGRQGDRRQSDKKGQDMHTNQFKPDNDRIPSEQNDSQNPGDYYGRGAGEGPGTRGFGGRRGWAPRRPSSQHYPNERGRPQNKQMATRGAHYPGGGAPGGRGQGPGTRSSQYPRRASGPTTEDGRVSIGSPPQTPGYNGTREGTGAGSGKPNKQGQKIQSPRPDRSQRPPNSPFDTKNAELDVKYAELGTELGTKNAGLETNKAGIETKNAELGNKNAGFGTKNAELGTELGTKNAGLGTKKTEPKTNNAELKTKNAELRTKNAGLETNNAGLETKNAELGAKNAGLETKNTELKTTICEMDEQILGLKDRDGDPTKPDSHFATGFSDISCAIEQWVLQHCPCGPTDPDIGSQSTELQELLGMASCEPEKNIGSHRVRVVGAVAAQLLLRRVFSSRFPGAPEAAQMMQDIMSRLESQGTFYQCQRWRALTMSVLAKGDDFEEGLAVYVDCVTEDIGALLSILSPPKPDNPRREKGLRDIVEQAVKLTIEIHKQPDLIFLSQVLPGSPYSAECMEDTSCNHTDSELEEGMATVKIQMFPTVLRRPCALDEDPPAVVMRAKVLAELPSRGEVPVE</sequence>
<feature type="compositionally biased region" description="Basic and acidic residues" evidence="2">
    <location>
        <begin position="24"/>
        <end position="39"/>
    </location>
</feature>
<reference evidence="3 4" key="1">
    <citation type="submission" date="2024-02" db="EMBL/GenBank/DDBJ databases">
        <title>Discinaceae phylogenomics.</title>
        <authorList>
            <person name="Dirks A.C."/>
            <person name="James T.Y."/>
        </authorList>
    </citation>
    <scope>NUCLEOTIDE SEQUENCE [LARGE SCALE GENOMIC DNA]</scope>
    <source>
        <strain evidence="3 4">ACD0624</strain>
    </source>
</reference>
<feature type="compositionally biased region" description="Basic and acidic residues" evidence="2">
    <location>
        <begin position="84"/>
        <end position="95"/>
    </location>
</feature>
<comment type="caution">
    <text evidence="3">The sequence shown here is derived from an EMBL/GenBank/DDBJ whole genome shotgun (WGS) entry which is preliminary data.</text>
</comment>
<accession>A0ABR3GJY7</accession>
<feature type="coiled-coil region" evidence="1">
    <location>
        <begin position="396"/>
        <end position="423"/>
    </location>
</feature>
<gene>
    <name evidence="3" type="ORF">Q9L58_004716</name>
</gene>
<dbReference type="Proteomes" id="UP001447188">
    <property type="component" value="Unassembled WGS sequence"/>
</dbReference>
<feature type="compositionally biased region" description="Low complexity" evidence="2">
    <location>
        <begin position="128"/>
        <end position="145"/>
    </location>
</feature>
<organism evidence="3 4">
    <name type="scientific">Discina gigas</name>
    <dbReference type="NCBI Taxonomy" id="1032678"/>
    <lineage>
        <taxon>Eukaryota</taxon>
        <taxon>Fungi</taxon>
        <taxon>Dikarya</taxon>
        <taxon>Ascomycota</taxon>
        <taxon>Pezizomycotina</taxon>
        <taxon>Pezizomycetes</taxon>
        <taxon>Pezizales</taxon>
        <taxon>Discinaceae</taxon>
        <taxon>Discina</taxon>
    </lineage>
</organism>
<evidence type="ECO:0000313" key="4">
    <source>
        <dbReference type="Proteomes" id="UP001447188"/>
    </source>
</evidence>
<keyword evidence="1" id="KW-0175">Coiled coil</keyword>
<dbReference type="EMBL" id="JBBBZM010000053">
    <property type="protein sequence ID" value="KAL0636259.1"/>
    <property type="molecule type" value="Genomic_DNA"/>
</dbReference>
<protein>
    <submittedName>
        <fullName evidence="3">Uncharacterized protein</fullName>
    </submittedName>
</protein>
<evidence type="ECO:0000256" key="2">
    <source>
        <dbReference type="SAM" id="MobiDB-lite"/>
    </source>
</evidence>
<evidence type="ECO:0000313" key="3">
    <source>
        <dbReference type="EMBL" id="KAL0636259.1"/>
    </source>
</evidence>
<evidence type="ECO:0000256" key="1">
    <source>
        <dbReference type="SAM" id="Coils"/>
    </source>
</evidence>
<keyword evidence="4" id="KW-1185">Reference proteome</keyword>
<dbReference type="Gene3D" id="1.20.5.170">
    <property type="match status" value="1"/>
</dbReference>
<feature type="region of interest" description="Disordered" evidence="2">
    <location>
        <begin position="1"/>
        <end position="326"/>
    </location>
</feature>
<feature type="compositionally biased region" description="Gly residues" evidence="2">
    <location>
        <begin position="239"/>
        <end position="252"/>
    </location>
</feature>
<name>A0ABR3GJY7_9PEZI</name>
<feature type="compositionally biased region" description="Gly residues" evidence="2">
    <location>
        <begin position="191"/>
        <end position="208"/>
    </location>
</feature>